<dbReference type="SUPFAM" id="SSF53271">
    <property type="entry name" value="PRTase-like"/>
    <property type="match status" value="1"/>
</dbReference>
<dbReference type="OrthoDB" id="56536at2157"/>
<protein>
    <submittedName>
        <fullName evidence="1">Phosphoribosyltransferase</fullName>
    </submittedName>
</protein>
<gene>
    <name evidence="1" type="ORF">C476_16080</name>
</gene>
<dbReference type="GO" id="GO:0016757">
    <property type="term" value="F:glycosyltransferase activity"/>
    <property type="evidence" value="ECO:0007669"/>
    <property type="project" value="UniProtKB-KW"/>
</dbReference>
<comment type="caution">
    <text evidence="1">The sequence shown here is derived from an EMBL/GenBank/DDBJ whole genome shotgun (WGS) entry which is preliminary data.</text>
</comment>
<dbReference type="InterPro" id="IPR000836">
    <property type="entry name" value="PRTase_dom"/>
</dbReference>
<reference evidence="1 2" key="1">
    <citation type="journal article" date="2014" name="PLoS Genet.">
        <title>Phylogenetically driven sequencing of extremely halophilic archaea reveals strategies for static and dynamic osmo-response.</title>
        <authorList>
            <person name="Becker E.A."/>
            <person name="Seitzer P.M."/>
            <person name="Tritt A."/>
            <person name="Larsen D."/>
            <person name="Krusor M."/>
            <person name="Yao A.I."/>
            <person name="Wu D."/>
            <person name="Madern D."/>
            <person name="Eisen J.A."/>
            <person name="Darling A.E."/>
            <person name="Facciotti M.T."/>
        </authorList>
    </citation>
    <scope>NUCLEOTIDE SEQUENCE [LARGE SCALE GENOMIC DNA]</scope>
    <source>
        <strain evidence="1 2">JCM 13563</strain>
    </source>
</reference>
<keyword evidence="1" id="KW-0328">Glycosyltransferase</keyword>
<dbReference type="Gene3D" id="3.40.50.2020">
    <property type="match status" value="1"/>
</dbReference>
<dbReference type="InterPro" id="IPR029057">
    <property type="entry name" value="PRTase-like"/>
</dbReference>
<dbReference type="EMBL" id="AOIT01000065">
    <property type="protein sequence ID" value="ELZ17484.1"/>
    <property type="molecule type" value="Genomic_DNA"/>
</dbReference>
<name>M0C6D9_9EURY</name>
<organism evidence="1 2">
    <name type="scientific">Natrinema limicola JCM 13563</name>
    <dbReference type="NCBI Taxonomy" id="1230457"/>
    <lineage>
        <taxon>Archaea</taxon>
        <taxon>Methanobacteriati</taxon>
        <taxon>Methanobacteriota</taxon>
        <taxon>Stenosarchaea group</taxon>
        <taxon>Halobacteria</taxon>
        <taxon>Halobacteriales</taxon>
        <taxon>Natrialbaceae</taxon>
        <taxon>Natrinema</taxon>
    </lineage>
</organism>
<keyword evidence="1" id="KW-0808">Transferase</keyword>
<dbReference type="eggNOG" id="arCOG00041">
    <property type="taxonomic scope" value="Archaea"/>
</dbReference>
<dbReference type="CDD" id="cd06223">
    <property type="entry name" value="PRTases_typeI"/>
    <property type="match status" value="1"/>
</dbReference>
<dbReference type="Proteomes" id="UP000011615">
    <property type="component" value="Unassembled WGS sequence"/>
</dbReference>
<dbReference type="RefSeq" id="WP_008014732.1">
    <property type="nucleotide sequence ID" value="NZ_AOIT01000065.1"/>
</dbReference>
<dbReference type="AlphaFoldDB" id="M0C6D9"/>
<proteinExistence type="predicted"/>
<accession>M0C6D9</accession>
<dbReference type="PATRIC" id="fig|1230457.4.peg.3227"/>
<evidence type="ECO:0000313" key="2">
    <source>
        <dbReference type="Proteomes" id="UP000011615"/>
    </source>
</evidence>
<keyword evidence="2" id="KW-1185">Reference proteome</keyword>
<sequence>MSEPVSSDSSHTAKVTAMFDDRTDAGEQLATGATTRACLRRVTNAGAAYVMLAVPVGLPEAIESLHDEADAVVCVETPSWFSAVGQFYRTFGQVPDAEAMRYLDDGS</sequence>
<evidence type="ECO:0000313" key="1">
    <source>
        <dbReference type="EMBL" id="ELZ17484.1"/>
    </source>
</evidence>